<proteinExistence type="predicted"/>
<dbReference type="AlphaFoldDB" id="A0A3A8PST1"/>
<comment type="caution">
    <text evidence="2">The sequence shown here is derived from an EMBL/GenBank/DDBJ whole genome shotgun (WGS) entry which is preliminary data.</text>
</comment>
<dbReference type="EMBL" id="RAWK01000196">
    <property type="protein sequence ID" value="RKH59028.1"/>
    <property type="molecule type" value="Genomic_DNA"/>
</dbReference>
<reference evidence="3" key="1">
    <citation type="submission" date="2018-09" db="EMBL/GenBank/DDBJ databases">
        <authorList>
            <person name="Livingstone P.G."/>
            <person name="Whitworth D.E."/>
        </authorList>
    </citation>
    <scope>NUCLEOTIDE SEQUENCE [LARGE SCALE GENOMIC DNA]</scope>
    <source>
        <strain evidence="3">AB050A</strain>
    </source>
</reference>
<sequence length="359" mass="37348">MSLLEAVAWQRVVVLALMLALGNPAWAAGPWRAVARVASSEDRALLERVRGQSSDLPVVLEAEAGAAMDSSPDGAWREAERIALRQAARAVLWFTREGAELRVSVAAPRTGHLFVRAARVEGAPETLTWSVGAEALALTVRSALRAVEAGEPLGEVVAPPPPPPGVAAPPPLPPAAPAPGAEAQADGAFLQVGLHAALDGYHPGGQQGLSVGVGWTGRVLRLRAQVLASLPVHLRDAYTDLRLAQGAALVWADVPFVKAGAWEGTVGLGAGVAGFWRHTEALAPEVEPAPSRFVAAFVVGPAVRVAWRWGPALALEAALSGEVLLGRPRLGYAVDGGFVLREDGASVRPRLGVGMVIFP</sequence>
<accession>A0A3A8PST1</accession>
<dbReference type="RefSeq" id="WP_120558461.1">
    <property type="nucleotide sequence ID" value="NZ_RAWK01000196.1"/>
</dbReference>
<organism evidence="2 3">
    <name type="scientific">Corallococcus aberystwythensis</name>
    <dbReference type="NCBI Taxonomy" id="2316722"/>
    <lineage>
        <taxon>Bacteria</taxon>
        <taxon>Pseudomonadati</taxon>
        <taxon>Myxococcota</taxon>
        <taxon>Myxococcia</taxon>
        <taxon>Myxococcales</taxon>
        <taxon>Cystobacterineae</taxon>
        <taxon>Myxococcaceae</taxon>
        <taxon>Corallococcus</taxon>
    </lineage>
</organism>
<dbReference type="Proteomes" id="UP000267003">
    <property type="component" value="Unassembled WGS sequence"/>
</dbReference>
<feature type="compositionally biased region" description="Pro residues" evidence="1">
    <location>
        <begin position="158"/>
        <end position="177"/>
    </location>
</feature>
<gene>
    <name evidence="2" type="ORF">D7W81_28030</name>
</gene>
<evidence type="ECO:0000313" key="2">
    <source>
        <dbReference type="EMBL" id="RKH59028.1"/>
    </source>
</evidence>
<keyword evidence="3" id="KW-1185">Reference proteome</keyword>
<evidence type="ECO:0000256" key="1">
    <source>
        <dbReference type="SAM" id="MobiDB-lite"/>
    </source>
</evidence>
<feature type="region of interest" description="Disordered" evidence="1">
    <location>
        <begin position="158"/>
        <end position="181"/>
    </location>
</feature>
<protein>
    <submittedName>
        <fullName evidence="2">Uncharacterized protein</fullName>
    </submittedName>
</protein>
<name>A0A3A8PST1_9BACT</name>
<dbReference type="OrthoDB" id="5525341at2"/>
<evidence type="ECO:0000313" key="3">
    <source>
        <dbReference type="Proteomes" id="UP000267003"/>
    </source>
</evidence>